<proteinExistence type="predicted"/>
<dbReference type="EMBL" id="MU005768">
    <property type="protein sequence ID" value="KAF2710827.1"/>
    <property type="molecule type" value="Genomic_DNA"/>
</dbReference>
<name>A0A6G1KEP7_9PLEO</name>
<organism evidence="1 2">
    <name type="scientific">Pleomassaria siparia CBS 279.74</name>
    <dbReference type="NCBI Taxonomy" id="1314801"/>
    <lineage>
        <taxon>Eukaryota</taxon>
        <taxon>Fungi</taxon>
        <taxon>Dikarya</taxon>
        <taxon>Ascomycota</taxon>
        <taxon>Pezizomycotina</taxon>
        <taxon>Dothideomycetes</taxon>
        <taxon>Pleosporomycetidae</taxon>
        <taxon>Pleosporales</taxon>
        <taxon>Pleomassariaceae</taxon>
        <taxon>Pleomassaria</taxon>
    </lineage>
</organism>
<protein>
    <submittedName>
        <fullName evidence="1">Uncharacterized protein</fullName>
    </submittedName>
</protein>
<dbReference type="AlphaFoldDB" id="A0A6G1KEP7"/>
<reference evidence="1" key="1">
    <citation type="journal article" date="2020" name="Stud. Mycol.">
        <title>101 Dothideomycetes genomes: a test case for predicting lifestyles and emergence of pathogens.</title>
        <authorList>
            <person name="Haridas S."/>
            <person name="Albert R."/>
            <person name="Binder M."/>
            <person name="Bloem J."/>
            <person name="Labutti K."/>
            <person name="Salamov A."/>
            <person name="Andreopoulos B."/>
            <person name="Baker S."/>
            <person name="Barry K."/>
            <person name="Bills G."/>
            <person name="Bluhm B."/>
            <person name="Cannon C."/>
            <person name="Castanera R."/>
            <person name="Culley D."/>
            <person name="Daum C."/>
            <person name="Ezra D."/>
            <person name="Gonzalez J."/>
            <person name="Henrissat B."/>
            <person name="Kuo A."/>
            <person name="Liang C."/>
            <person name="Lipzen A."/>
            <person name="Lutzoni F."/>
            <person name="Magnuson J."/>
            <person name="Mondo S."/>
            <person name="Nolan M."/>
            <person name="Ohm R."/>
            <person name="Pangilinan J."/>
            <person name="Park H.-J."/>
            <person name="Ramirez L."/>
            <person name="Alfaro M."/>
            <person name="Sun H."/>
            <person name="Tritt A."/>
            <person name="Yoshinaga Y."/>
            <person name="Zwiers L.-H."/>
            <person name="Turgeon B."/>
            <person name="Goodwin S."/>
            <person name="Spatafora J."/>
            <person name="Crous P."/>
            <person name="Grigoriev I."/>
        </authorList>
    </citation>
    <scope>NUCLEOTIDE SEQUENCE</scope>
    <source>
        <strain evidence="1">CBS 279.74</strain>
    </source>
</reference>
<accession>A0A6G1KEP7</accession>
<keyword evidence="2" id="KW-1185">Reference proteome</keyword>
<dbReference type="Proteomes" id="UP000799428">
    <property type="component" value="Unassembled WGS sequence"/>
</dbReference>
<sequence length="149" mass="16563">MLPLSPRSNPTTTVILPYSVSLSYVYTIYHKGTAIDLGVPSTSEATERLKFVLNTRMTEQRALAAHFFSAAPMTLVFWYKGSEHVLATYGDARTWLGICICNAICGMHVRCGLCPPFCRKSTANKPAGVGDGRWWRRRETGKMEKGLCV</sequence>
<evidence type="ECO:0000313" key="1">
    <source>
        <dbReference type="EMBL" id="KAF2710827.1"/>
    </source>
</evidence>
<evidence type="ECO:0000313" key="2">
    <source>
        <dbReference type="Proteomes" id="UP000799428"/>
    </source>
</evidence>
<gene>
    <name evidence="1" type="ORF">K504DRAFT_236627</name>
</gene>